<reference evidence="1" key="1">
    <citation type="journal article" date="2023" name="Nat. Commun.">
        <title>Diploid and tetraploid genomes of Acorus and the evolution of monocots.</title>
        <authorList>
            <person name="Ma L."/>
            <person name="Liu K.W."/>
            <person name="Li Z."/>
            <person name="Hsiao Y.Y."/>
            <person name="Qi Y."/>
            <person name="Fu T."/>
            <person name="Tang G.D."/>
            <person name="Zhang D."/>
            <person name="Sun W.H."/>
            <person name="Liu D.K."/>
            <person name="Li Y."/>
            <person name="Chen G.Z."/>
            <person name="Liu X.D."/>
            <person name="Liao X.Y."/>
            <person name="Jiang Y.T."/>
            <person name="Yu X."/>
            <person name="Hao Y."/>
            <person name="Huang J."/>
            <person name="Zhao X.W."/>
            <person name="Ke S."/>
            <person name="Chen Y.Y."/>
            <person name="Wu W.L."/>
            <person name="Hsu J.L."/>
            <person name="Lin Y.F."/>
            <person name="Huang M.D."/>
            <person name="Li C.Y."/>
            <person name="Huang L."/>
            <person name="Wang Z.W."/>
            <person name="Zhao X."/>
            <person name="Zhong W.Y."/>
            <person name="Peng D.H."/>
            <person name="Ahmad S."/>
            <person name="Lan S."/>
            <person name="Zhang J.S."/>
            <person name="Tsai W.C."/>
            <person name="Van de Peer Y."/>
            <person name="Liu Z.J."/>
        </authorList>
    </citation>
    <scope>NUCLEOTIDE SEQUENCE</scope>
    <source>
        <strain evidence="1">CP</strain>
    </source>
</reference>
<name>A0AAV9DE02_ACOCL</name>
<dbReference type="AlphaFoldDB" id="A0AAV9DE02"/>
<proteinExistence type="predicted"/>
<comment type="caution">
    <text evidence="1">The sequence shown here is derived from an EMBL/GenBank/DDBJ whole genome shotgun (WGS) entry which is preliminary data.</text>
</comment>
<accession>A0AAV9DE02</accession>
<evidence type="ECO:0000313" key="2">
    <source>
        <dbReference type="Proteomes" id="UP001180020"/>
    </source>
</evidence>
<evidence type="ECO:0000313" key="1">
    <source>
        <dbReference type="EMBL" id="KAK1298312.1"/>
    </source>
</evidence>
<protein>
    <submittedName>
        <fullName evidence="1">Uncharacterized protein</fullName>
    </submittedName>
</protein>
<organism evidence="1 2">
    <name type="scientific">Acorus calamus</name>
    <name type="common">Sweet flag</name>
    <dbReference type="NCBI Taxonomy" id="4465"/>
    <lineage>
        <taxon>Eukaryota</taxon>
        <taxon>Viridiplantae</taxon>
        <taxon>Streptophyta</taxon>
        <taxon>Embryophyta</taxon>
        <taxon>Tracheophyta</taxon>
        <taxon>Spermatophyta</taxon>
        <taxon>Magnoliopsida</taxon>
        <taxon>Liliopsida</taxon>
        <taxon>Acoraceae</taxon>
        <taxon>Acorus</taxon>
    </lineage>
</organism>
<dbReference type="EMBL" id="JAUJYO010000014">
    <property type="protein sequence ID" value="KAK1298312.1"/>
    <property type="molecule type" value="Genomic_DNA"/>
</dbReference>
<sequence length="131" mass="14768">MRYNPNEYIAEVMSGAMMSVNHVLNEGFSLYPGYDEMVCIDVVVRDQTVALLQQLPLSQILKPFVVSPDQLPGQPGDDRGDDVDQSEYHIDLLFTVDDFNFEAAVRVGDDADEHLIYGVHEHSDQPFQSHV</sequence>
<keyword evidence="2" id="KW-1185">Reference proteome</keyword>
<dbReference type="Proteomes" id="UP001180020">
    <property type="component" value="Unassembled WGS sequence"/>
</dbReference>
<reference evidence="1" key="2">
    <citation type="submission" date="2023-06" db="EMBL/GenBank/DDBJ databases">
        <authorList>
            <person name="Ma L."/>
            <person name="Liu K.-W."/>
            <person name="Li Z."/>
            <person name="Hsiao Y.-Y."/>
            <person name="Qi Y."/>
            <person name="Fu T."/>
            <person name="Tang G."/>
            <person name="Zhang D."/>
            <person name="Sun W.-H."/>
            <person name="Liu D.-K."/>
            <person name="Li Y."/>
            <person name="Chen G.-Z."/>
            <person name="Liu X.-D."/>
            <person name="Liao X.-Y."/>
            <person name="Jiang Y.-T."/>
            <person name="Yu X."/>
            <person name="Hao Y."/>
            <person name="Huang J."/>
            <person name="Zhao X.-W."/>
            <person name="Ke S."/>
            <person name="Chen Y.-Y."/>
            <person name="Wu W.-L."/>
            <person name="Hsu J.-L."/>
            <person name="Lin Y.-F."/>
            <person name="Huang M.-D."/>
            <person name="Li C.-Y."/>
            <person name="Huang L."/>
            <person name="Wang Z.-W."/>
            <person name="Zhao X."/>
            <person name="Zhong W.-Y."/>
            <person name="Peng D.-H."/>
            <person name="Ahmad S."/>
            <person name="Lan S."/>
            <person name="Zhang J.-S."/>
            <person name="Tsai W.-C."/>
            <person name="Van De Peer Y."/>
            <person name="Liu Z.-J."/>
        </authorList>
    </citation>
    <scope>NUCLEOTIDE SEQUENCE</scope>
    <source>
        <strain evidence="1">CP</strain>
        <tissue evidence="1">Leaves</tissue>
    </source>
</reference>
<gene>
    <name evidence="1" type="ORF">QJS10_CPB14g00934</name>
</gene>